<keyword evidence="2" id="KW-1185">Reference proteome</keyword>
<reference evidence="1 2" key="1">
    <citation type="submission" date="2014-09" db="EMBL/GenBank/DDBJ databases">
        <title>Whole genome shotgun sequence of Escherichia vulneris NBRC 102420.</title>
        <authorList>
            <person name="Yoshida Y."/>
            <person name="Hosoyama A."/>
            <person name="Tsuchikane K."/>
            <person name="Ohji S."/>
            <person name="Ichikawa N."/>
            <person name="Kimura A."/>
            <person name="Yamazoe A."/>
            <person name="Ezaki T."/>
            <person name="Fujita N."/>
        </authorList>
    </citation>
    <scope>NUCLEOTIDE SEQUENCE [LARGE SCALE GENOMIC DNA]</scope>
    <source>
        <strain evidence="1 2">NBRC 102420</strain>
    </source>
</reference>
<dbReference type="AlphaFoldDB" id="A0A090VV63"/>
<dbReference type="InterPro" id="IPR054496">
    <property type="entry name" value="E217_GP41"/>
</dbReference>
<comment type="caution">
    <text evidence="1">The sequence shown here is derived from an EMBL/GenBank/DDBJ whole genome shotgun (WGS) entry which is preliminary data.</text>
</comment>
<sequence>MAQNWMRHFELQLKDDKGKWIDFSEFKVSFTIRWYNSSSSPSRTAEVKIYNLKAETVNRIARREFTYLRLVAGYDGIAPDVAASSVGKVREVDPTAVGQSDGRNYGMIFSGQIDSTQTGREEDKLATWVQIKAADSIKALITTTTAQTLSAGYTLADYNRLLMKDWSIEGITEGLTPKMPGTVYPRGRVLFGMTRHLMDNLAAQCNATWQFVDGKRQMVADREYVHEAILLSSATGLIGSPTAIDDGIKVKMLINPNIRLLGLVQLDQHIPYPLVSNGVYSVREIIYTGDTRGQQWYMEMVCRPPGVEDPSPNKTPQDSA</sequence>
<proteinExistence type="predicted"/>
<dbReference type="Pfam" id="PF22759">
    <property type="entry name" value="E217_GP41"/>
    <property type="match status" value="1"/>
</dbReference>
<name>A0A090VV63_PSEVU</name>
<protein>
    <recommendedName>
        <fullName evidence="3">Phage protein</fullName>
    </recommendedName>
</protein>
<organism evidence="1 2">
    <name type="scientific">Pseudescherichia vulneris NBRC 102420</name>
    <dbReference type="NCBI Taxonomy" id="1115515"/>
    <lineage>
        <taxon>Bacteria</taxon>
        <taxon>Pseudomonadati</taxon>
        <taxon>Pseudomonadota</taxon>
        <taxon>Gammaproteobacteria</taxon>
        <taxon>Enterobacterales</taxon>
        <taxon>Enterobacteriaceae</taxon>
        <taxon>Pseudescherichia</taxon>
    </lineage>
</organism>
<dbReference type="RefSeq" id="WP_042392548.1">
    <property type="nucleotide sequence ID" value="NZ_BBMZ01000014.1"/>
</dbReference>
<dbReference type="eggNOG" id="ENOG502ZC7P">
    <property type="taxonomic scope" value="Bacteria"/>
</dbReference>
<dbReference type="OrthoDB" id="2087522at2"/>
<dbReference type="EMBL" id="BBMZ01000014">
    <property type="protein sequence ID" value="GAL59062.1"/>
    <property type="molecule type" value="Genomic_DNA"/>
</dbReference>
<evidence type="ECO:0000313" key="2">
    <source>
        <dbReference type="Proteomes" id="UP000029462"/>
    </source>
</evidence>
<accession>A0A090VV63</accession>
<evidence type="ECO:0008006" key="3">
    <source>
        <dbReference type="Google" id="ProtNLM"/>
    </source>
</evidence>
<dbReference type="Proteomes" id="UP000029462">
    <property type="component" value="Unassembled WGS sequence"/>
</dbReference>
<dbReference type="STRING" id="1115515.EV102420_14_01210"/>
<gene>
    <name evidence="1" type="ORF">EV102420_14_01210</name>
</gene>
<evidence type="ECO:0000313" key="1">
    <source>
        <dbReference type="EMBL" id="GAL59062.1"/>
    </source>
</evidence>